<comment type="function">
    <text evidence="7">The globular domain of the protein is located near the polypeptide exit tunnel on the outside of the subunit, while an extended beta-hairpin is found that lines the wall of the exit tunnel in the center of the 70S ribosome.</text>
</comment>
<dbReference type="GO" id="GO:0022625">
    <property type="term" value="C:cytosolic large ribosomal subunit"/>
    <property type="evidence" value="ECO:0007669"/>
    <property type="project" value="TreeGrafter"/>
</dbReference>
<keyword evidence="5 7" id="KW-0687">Ribonucleoprotein</keyword>
<sequence>MEISAKLRNAPMSAQKARLVGDQIRGLPVEKALNTLKFSSKDAAVVFKKVLESAIANAEHNESADIDELKVSTVFVDEGVTMKRFKARAKGRANHILKRTCHITIKVAAFE</sequence>
<comment type="similarity">
    <text evidence="1 7 8">Belongs to the universal ribosomal protein uL22 family.</text>
</comment>
<dbReference type="GO" id="GO:0006412">
    <property type="term" value="P:translation"/>
    <property type="evidence" value="ECO:0007669"/>
    <property type="project" value="UniProtKB-UniRule"/>
</dbReference>
<dbReference type="InterPro" id="IPR005727">
    <property type="entry name" value="Ribosomal_uL22_bac/chlpt-type"/>
</dbReference>
<dbReference type="Proteomes" id="UP000195667">
    <property type="component" value="Unassembled WGS sequence"/>
</dbReference>
<evidence type="ECO:0000256" key="7">
    <source>
        <dbReference type="HAMAP-Rule" id="MF_01331"/>
    </source>
</evidence>
<dbReference type="GO" id="GO:0003735">
    <property type="term" value="F:structural constituent of ribosome"/>
    <property type="evidence" value="ECO:0007669"/>
    <property type="project" value="InterPro"/>
</dbReference>
<reference evidence="12" key="1">
    <citation type="submission" date="2017-02" db="EMBL/GenBank/DDBJ databases">
        <authorList>
            <person name="Daims H."/>
        </authorList>
    </citation>
    <scope>NUCLEOTIDE SEQUENCE [LARGE SCALE GENOMIC DNA]</scope>
</reference>
<dbReference type="InterPro" id="IPR036394">
    <property type="entry name" value="Ribosomal_uL22_sf"/>
</dbReference>
<keyword evidence="3 7" id="KW-0694">RNA-binding</keyword>
<dbReference type="AlphaFoldDB" id="A0A1R4HJP6"/>
<dbReference type="RefSeq" id="WP_087145276.1">
    <property type="nucleotide sequence ID" value="NZ_FUKI01000170.1"/>
</dbReference>
<evidence type="ECO:0000256" key="8">
    <source>
        <dbReference type="RuleBase" id="RU004005"/>
    </source>
</evidence>
<dbReference type="SUPFAM" id="SSF54843">
    <property type="entry name" value="Ribosomal protein L22"/>
    <property type="match status" value="1"/>
</dbReference>
<name>A0A1R4HJP6_9GAMM</name>
<evidence type="ECO:0000256" key="2">
    <source>
        <dbReference type="ARBA" id="ARBA00022730"/>
    </source>
</evidence>
<evidence type="ECO:0000256" key="1">
    <source>
        <dbReference type="ARBA" id="ARBA00009451"/>
    </source>
</evidence>
<dbReference type="Gene3D" id="3.90.470.10">
    <property type="entry name" value="Ribosomal protein L22/L17"/>
    <property type="match status" value="1"/>
</dbReference>
<evidence type="ECO:0000256" key="5">
    <source>
        <dbReference type="ARBA" id="ARBA00023274"/>
    </source>
</evidence>
<keyword evidence="2 7" id="KW-0699">rRNA-binding</keyword>
<keyword evidence="12" id="KW-1185">Reference proteome</keyword>
<dbReference type="PANTHER" id="PTHR13501:SF8">
    <property type="entry name" value="LARGE RIBOSOMAL SUBUNIT PROTEIN UL22M"/>
    <property type="match status" value="1"/>
</dbReference>
<comment type="subunit">
    <text evidence="7 9">Part of the 50S ribosomal subunit.</text>
</comment>
<evidence type="ECO:0000313" key="11">
    <source>
        <dbReference type="EMBL" id="SJM96458.1"/>
    </source>
</evidence>
<dbReference type="GO" id="GO:0019843">
    <property type="term" value="F:rRNA binding"/>
    <property type="evidence" value="ECO:0007669"/>
    <property type="project" value="UniProtKB-UniRule"/>
</dbReference>
<keyword evidence="4 7" id="KW-0689">Ribosomal protein</keyword>
<gene>
    <name evidence="7 11" type="primary">rplV</name>
    <name evidence="11" type="ORF">CRENPOLYSF1_90062</name>
</gene>
<dbReference type="HAMAP" id="MF_01331_B">
    <property type="entry name" value="Ribosomal_uL22_B"/>
    <property type="match status" value="1"/>
</dbReference>
<accession>A0A1R4HJP6</accession>
<evidence type="ECO:0000256" key="3">
    <source>
        <dbReference type="ARBA" id="ARBA00022884"/>
    </source>
</evidence>
<dbReference type="OrthoDB" id="9805969at2"/>
<evidence type="ECO:0000256" key="10">
    <source>
        <dbReference type="RuleBase" id="RU004008"/>
    </source>
</evidence>
<dbReference type="CDD" id="cd00336">
    <property type="entry name" value="Ribosomal_L22"/>
    <property type="match status" value="1"/>
</dbReference>
<dbReference type="NCBIfam" id="TIGR01044">
    <property type="entry name" value="rplV_bact"/>
    <property type="match status" value="1"/>
</dbReference>
<protein>
    <recommendedName>
        <fullName evidence="6 7">Large ribosomal subunit protein uL22</fullName>
    </recommendedName>
</protein>
<proteinExistence type="inferred from homology"/>
<dbReference type="PROSITE" id="PS00464">
    <property type="entry name" value="RIBOSOMAL_L22"/>
    <property type="match status" value="1"/>
</dbReference>
<evidence type="ECO:0000256" key="9">
    <source>
        <dbReference type="RuleBase" id="RU004006"/>
    </source>
</evidence>
<organism evidence="11 12">
    <name type="scientific">Crenothrix polyspora</name>
    <dbReference type="NCBI Taxonomy" id="360316"/>
    <lineage>
        <taxon>Bacteria</taxon>
        <taxon>Pseudomonadati</taxon>
        <taxon>Pseudomonadota</taxon>
        <taxon>Gammaproteobacteria</taxon>
        <taxon>Methylococcales</taxon>
        <taxon>Crenotrichaceae</taxon>
        <taxon>Crenothrix</taxon>
    </lineage>
</organism>
<evidence type="ECO:0000256" key="6">
    <source>
        <dbReference type="ARBA" id="ARBA00035207"/>
    </source>
</evidence>
<evidence type="ECO:0000256" key="4">
    <source>
        <dbReference type="ARBA" id="ARBA00022980"/>
    </source>
</evidence>
<dbReference type="EMBL" id="FUKI01000170">
    <property type="protein sequence ID" value="SJM96458.1"/>
    <property type="molecule type" value="Genomic_DNA"/>
</dbReference>
<dbReference type="InterPro" id="IPR047867">
    <property type="entry name" value="Ribosomal_uL22_bac/org-type"/>
</dbReference>
<dbReference type="FunFam" id="3.90.470.10:FF:000001">
    <property type="entry name" value="50S ribosomal protein L22"/>
    <property type="match status" value="1"/>
</dbReference>
<dbReference type="Pfam" id="PF00237">
    <property type="entry name" value="Ribosomal_L22"/>
    <property type="match status" value="1"/>
</dbReference>
<dbReference type="PANTHER" id="PTHR13501">
    <property type="entry name" value="CHLOROPLAST 50S RIBOSOMAL PROTEIN L22-RELATED"/>
    <property type="match status" value="1"/>
</dbReference>
<comment type="function">
    <text evidence="7 10">This protein binds specifically to 23S rRNA; its binding is stimulated by other ribosomal proteins, e.g., L4, L17, and L20. It is important during the early stages of 50S assembly. It makes multiple contacts with different domains of the 23S rRNA in the assembled 50S subunit and ribosome.</text>
</comment>
<dbReference type="InterPro" id="IPR018260">
    <property type="entry name" value="Ribosomal_uL22_CS"/>
</dbReference>
<dbReference type="InterPro" id="IPR001063">
    <property type="entry name" value="Ribosomal_uL22"/>
</dbReference>
<evidence type="ECO:0000313" key="12">
    <source>
        <dbReference type="Proteomes" id="UP000195667"/>
    </source>
</evidence>